<organism evidence="1 2">
    <name type="scientific">Collybiopsis luxurians FD-317 M1</name>
    <dbReference type="NCBI Taxonomy" id="944289"/>
    <lineage>
        <taxon>Eukaryota</taxon>
        <taxon>Fungi</taxon>
        <taxon>Dikarya</taxon>
        <taxon>Basidiomycota</taxon>
        <taxon>Agaricomycotina</taxon>
        <taxon>Agaricomycetes</taxon>
        <taxon>Agaricomycetidae</taxon>
        <taxon>Agaricales</taxon>
        <taxon>Marasmiineae</taxon>
        <taxon>Omphalotaceae</taxon>
        <taxon>Collybiopsis</taxon>
        <taxon>Collybiopsis luxurians</taxon>
    </lineage>
</organism>
<name>A0A0D0CBN3_9AGAR</name>
<accession>A0A0D0CBN3</accession>
<proteinExistence type="predicted"/>
<dbReference type="OrthoDB" id="10574194at2759"/>
<evidence type="ECO:0000313" key="1">
    <source>
        <dbReference type="EMBL" id="KIK52308.1"/>
    </source>
</evidence>
<dbReference type="SUPFAM" id="SSF52047">
    <property type="entry name" value="RNI-like"/>
    <property type="match status" value="1"/>
</dbReference>
<sequence length="275" mass="30676">MKHLDLDIMEDTNDTVPPNPLPILVQSPHLETLNAYCLDLSWPEFCQCDCSSLKKLEIGMLSEATVGQFIGRMPLLEECEFTSTSGFTADAEPASGAVYPSSLRRLIIWLEHSCPAEAWKTLYTPHLTSLSLYVADAASEGTLKEISSSLQRSRAVLRELEISSCYVNEAIDFIYDHPSITHLTIDKEAEDLEEDYEAYLEGLVTHLTIEQETEFIILGPHLQTLTINIHGTFDPVYSQVFAQDIVEMVKSRAVGASLPPGVTALQTFTFKIYPE</sequence>
<dbReference type="HOGENOM" id="CLU_1012129_0_0_1"/>
<evidence type="ECO:0000313" key="2">
    <source>
        <dbReference type="Proteomes" id="UP000053593"/>
    </source>
</evidence>
<dbReference type="Proteomes" id="UP000053593">
    <property type="component" value="Unassembled WGS sequence"/>
</dbReference>
<dbReference type="EMBL" id="KN834845">
    <property type="protein sequence ID" value="KIK52308.1"/>
    <property type="molecule type" value="Genomic_DNA"/>
</dbReference>
<dbReference type="Gene3D" id="3.80.10.10">
    <property type="entry name" value="Ribonuclease Inhibitor"/>
    <property type="match status" value="1"/>
</dbReference>
<dbReference type="InterPro" id="IPR032675">
    <property type="entry name" value="LRR_dom_sf"/>
</dbReference>
<dbReference type="AlphaFoldDB" id="A0A0D0CBN3"/>
<gene>
    <name evidence="1" type="ORF">GYMLUDRAFT_251349</name>
</gene>
<protein>
    <submittedName>
        <fullName evidence="1">Uncharacterized protein</fullName>
    </submittedName>
</protein>
<keyword evidence="2" id="KW-1185">Reference proteome</keyword>
<reference evidence="1 2" key="1">
    <citation type="submission" date="2014-04" db="EMBL/GenBank/DDBJ databases">
        <title>Evolutionary Origins and Diversification of the Mycorrhizal Mutualists.</title>
        <authorList>
            <consortium name="DOE Joint Genome Institute"/>
            <consortium name="Mycorrhizal Genomics Consortium"/>
            <person name="Kohler A."/>
            <person name="Kuo A."/>
            <person name="Nagy L.G."/>
            <person name="Floudas D."/>
            <person name="Copeland A."/>
            <person name="Barry K.W."/>
            <person name="Cichocki N."/>
            <person name="Veneault-Fourrey C."/>
            <person name="LaButti K."/>
            <person name="Lindquist E.A."/>
            <person name="Lipzen A."/>
            <person name="Lundell T."/>
            <person name="Morin E."/>
            <person name="Murat C."/>
            <person name="Riley R."/>
            <person name="Ohm R."/>
            <person name="Sun H."/>
            <person name="Tunlid A."/>
            <person name="Henrissat B."/>
            <person name="Grigoriev I.V."/>
            <person name="Hibbett D.S."/>
            <person name="Martin F."/>
        </authorList>
    </citation>
    <scope>NUCLEOTIDE SEQUENCE [LARGE SCALE GENOMIC DNA]</scope>
    <source>
        <strain evidence="1 2">FD-317 M1</strain>
    </source>
</reference>